<dbReference type="Proteomes" id="UP001241377">
    <property type="component" value="Unassembled WGS sequence"/>
</dbReference>
<accession>A0ACC2VHL2</accession>
<keyword evidence="2" id="KW-1185">Reference proteome</keyword>
<name>A0ACC2VHL2_9TREE</name>
<protein>
    <submittedName>
        <fullName evidence="1">Uncharacterized protein</fullName>
    </submittedName>
</protein>
<proteinExistence type="predicted"/>
<reference evidence="1" key="1">
    <citation type="submission" date="2023-04" db="EMBL/GenBank/DDBJ databases">
        <title>Draft Genome sequencing of Naganishia species isolated from polar environments using Oxford Nanopore Technology.</title>
        <authorList>
            <person name="Leo P."/>
            <person name="Venkateswaran K."/>
        </authorList>
    </citation>
    <scope>NUCLEOTIDE SEQUENCE</scope>
    <source>
        <strain evidence="1">MNA-CCFEE 5261</strain>
    </source>
</reference>
<comment type="caution">
    <text evidence="1">The sequence shown here is derived from an EMBL/GenBank/DDBJ whole genome shotgun (WGS) entry which is preliminary data.</text>
</comment>
<gene>
    <name evidence="1" type="ORF">QFC19_006211</name>
</gene>
<organism evidence="1 2">
    <name type="scientific">Naganishia cerealis</name>
    <dbReference type="NCBI Taxonomy" id="610337"/>
    <lineage>
        <taxon>Eukaryota</taxon>
        <taxon>Fungi</taxon>
        <taxon>Dikarya</taxon>
        <taxon>Basidiomycota</taxon>
        <taxon>Agaricomycotina</taxon>
        <taxon>Tremellomycetes</taxon>
        <taxon>Filobasidiales</taxon>
        <taxon>Filobasidiaceae</taxon>
        <taxon>Naganishia</taxon>
    </lineage>
</organism>
<evidence type="ECO:0000313" key="1">
    <source>
        <dbReference type="EMBL" id="KAJ9098873.1"/>
    </source>
</evidence>
<dbReference type="EMBL" id="JASBWR010000073">
    <property type="protein sequence ID" value="KAJ9098873.1"/>
    <property type="molecule type" value="Genomic_DNA"/>
</dbReference>
<evidence type="ECO:0000313" key="2">
    <source>
        <dbReference type="Proteomes" id="UP001241377"/>
    </source>
</evidence>
<sequence>MSLQRLDAEIVGAPSFLHLAKDQKDAAKAEEAITEEAEANDKGDTGYAVKTYAKACKSIAACPIPYSNLNELLSLQYVGKVMLSKLIKKQKEYYLARGMEIPANGGGGLGAGADDAQSVEAAPKASAATGGSSPKAPARSRAAVNNDESDPGEAGDSAFNMRLQAGAGSKRSAELEARRAKRQRLAEAGEDSDTIIAQVLIERQAQKKTRGGVGGGVTGGEGAAKKKTTRAKKVYVPERNSGAYALLVGLLLRLPEHLQQPLPPLNSTDPEAEDVREDHIMQHLMANHLTKSDLMNAASDHCRISMHTSENGHWATGWNAMKTLTTKELVARKGNPARFFLTREGYTCALGVWQATNAETGGFPAVTVPIEAMGGFQYALPRESSQAGPGPSTMANTAHRIASTTARPSMTIDLSCSRLKHPDTAYMTIIDDMNIQGDFPYAFDEDSIGQRETSSDVGTRHTLRGESVANSRPAIMEGGSGPSVESRTADGLQFWYISPVGERVKYRHEAALLPGSAGLSGTMVQIEIPAKDLGHPLALRYQKWVQSHGLFFRGYILEETAPKVCAGSEAANMVAPDLLCTGSGQGTSNGRTLGIENHSARSSDLRSAPVPYPARNQLKSLSDPRRVQSSRSATDEFQMNEAQLLEDLFGTKKKQNTVDSAYGSLSRTTSMPAALPIPHSLSRRELGKQASILAVHCASMRPRRDDKNASVPGSSGNPRDVLKVEDLDFSPVSAPVSNNERRKPSFIPDPARTLASSPTPVYNDDICDIGSPPFLADNIDFPVTESPSAAPLFLPEDESFAAPLRAPGPPDISHPPNGASMRPAPITVPATRVSSAAPKRLEEDLTFDQKDAIIFEAGTYDIILVIDGREVKNKRDEDTLRKGLSEKGITVEVRSLNLGDMLWVAKSRLPEHRGDHRECVLDYVVERKRLDDLCHSIRDGRYDEQKFRLNNSCLRNVYYIVEQWNVGGYLGNTDGNNTTAQAVATARSQTQVTDGFFVKDTHNLSETIEYLRLLTEVIIETHQVITRQDNLMPSTRLRKEYPATPYYTTYEAFQELNTKAANRTLRETFARMLLCVKQMSSERVSASLNHWQTPRELHEWLKERKREFAAAEGQEADSPGAAVQSKGGKKKVRGLDMVFADTVQGEGRQKVGDQLSRDVSSVRSRFSWSMFNVPHVDSYSRSSDKCELELQRKKQRHGGMCTLDFDVRKIVRNQPYMQMHAIT</sequence>